<dbReference type="PIRSF" id="PIRSF002889">
    <property type="entry name" value="Rod_FlgB"/>
    <property type="match status" value="1"/>
</dbReference>
<dbReference type="GO" id="GO:0030694">
    <property type="term" value="C:bacterial-type flagellum basal body, rod"/>
    <property type="evidence" value="ECO:0007669"/>
    <property type="project" value="InterPro"/>
</dbReference>
<sequence>MGIGNLPIFQAIKSKMEWNQSRQKLLAENVANADTPGYRGRDLVKFDFESALKGQAGGSIATVTTNARHIAARNTSGAGGSKFSVQSYEITPNGNGVTLEDEMMKVAANQMDYQAATSLYSRSIKLLRTALGR</sequence>
<keyword evidence="5" id="KW-0969">Cilium</keyword>
<proteinExistence type="inferred from homology"/>
<accession>A0A3B0UV63</accession>
<dbReference type="NCBIfam" id="TIGR01396">
    <property type="entry name" value="FlgB"/>
    <property type="match status" value="1"/>
</dbReference>
<dbReference type="AlphaFoldDB" id="A0A3B0UV63"/>
<keyword evidence="5" id="KW-0966">Cell projection</keyword>
<dbReference type="Pfam" id="PF00460">
    <property type="entry name" value="Flg_bb_rod"/>
    <property type="match status" value="1"/>
</dbReference>
<dbReference type="GO" id="GO:0071973">
    <property type="term" value="P:bacterial-type flagellum-dependent cell motility"/>
    <property type="evidence" value="ECO:0007669"/>
    <property type="project" value="InterPro"/>
</dbReference>
<protein>
    <submittedName>
        <fullName evidence="5">Flagellar basal-body rod protein FlgB</fullName>
    </submittedName>
</protein>
<gene>
    <name evidence="5" type="ORF">MNBD_ALPHA12-1456</name>
</gene>
<dbReference type="InterPro" id="IPR006300">
    <property type="entry name" value="FlgB"/>
</dbReference>
<dbReference type="InterPro" id="IPR001444">
    <property type="entry name" value="Flag_bb_rod_N"/>
</dbReference>
<dbReference type="EMBL" id="UOEO01000241">
    <property type="protein sequence ID" value="VAW23626.1"/>
    <property type="molecule type" value="Genomic_DNA"/>
</dbReference>
<comment type="similarity">
    <text evidence="2">Belongs to the flagella basal body rod proteins family.</text>
</comment>
<evidence type="ECO:0000256" key="1">
    <source>
        <dbReference type="ARBA" id="ARBA00004117"/>
    </source>
</evidence>
<dbReference type="NCBIfam" id="NF004654">
    <property type="entry name" value="PRK06004.1"/>
    <property type="match status" value="1"/>
</dbReference>
<name>A0A3B0UV63_9ZZZZ</name>
<evidence type="ECO:0000259" key="4">
    <source>
        <dbReference type="Pfam" id="PF00460"/>
    </source>
</evidence>
<evidence type="ECO:0000256" key="2">
    <source>
        <dbReference type="ARBA" id="ARBA00009677"/>
    </source>
</evidence>
<evidence type="ECO:0000313" key="5">
    <source>
        <dbReference type="EMBL" id="VAW23626.1"/>
    </source>
</evidence>
<keyword evidence="5" id="KW-0282">Flagellum</keyword>
<feature type="domain" description="Flagellar basal body rod protein N-terminal" evidence="4">
    <location>
        <begin position="19"/>
        <end position="39"/>
    </location>
</feature>
<comment type="subcellular location">
    <subcellularLocation>
        <location evidence="1">Bacterial flagellum basal body</location>
    </subcellularLocation>
</comment>
<keyword evidence="3" id="KW-0975">Bacterial flagellum</keyword>
<evidence type="ECO:0000256" key="3">
    <source>
        <dbReference type="ARBA" id="ARBA00023143"/>
    </source>
</evidence>
<organism evidence="5">
    <name type="scientific">hydrothermal vent metagenome</name>
    <dbReference type="NCBI Taxonomy" id="652676"/>
    <lineage>
        <taxon>unclassified sequences</taxon>
        <taxon>metagenomes</taxon>
        <taxon>ecological metagenomes</taxon>
    </lineage>
</organism>
<reference evidence="5" key="1">
    <citation type="submission" date="2018-06" db="EMBL/GenBank/DDBJ databases">
        <authorList>
            <person name="Zhirakovskaya E."/>
        </authorList>
    </citation>
    <scope>NUCLEOTIDE SEQUENCE</scope>
</reference>